<dbReference type="AlphaFoldDB" id="A0A380FLD9"/>
<dbReference type="EMBL" id="UHDK01000001">
    <property type="protein sequence ID" value="SUM34560.1"/>
    <property type="molecule type" value="Genomic_DNA"/>
</dbReference>
<dbReference type="Pfam" id="PF01418">
    <property type="entry name" value="HTH_6"/>
    <property type="match status" value="1"/>
</dbReference>
<protein>
    <submittedName>
        <fullName evidence="2">Transcriptional regulator</fullName>
    </submittedName>
</protein>
<dbReference type="GO" id="GO:0097367">
    <property type="term" value="F:carbohydrate derivative binding"/>
    <property type="evidence" value="ECO:0007669"/>
    <property type="project" value="InterPro"/>
</dbReference>
<dbReference type="InterPro" id="IPR047640">
    <property type="entry name" value="RpiR-like"/>
</dbReference>
<dbReference type="PANTHER" id="PTHR30514:SF10">
    <property type="entry name" value="MURR_RPIR FAMILY TRANSCRIPTIONAL REGULATOR"/>
    <property type="match status" value="1"/>
</dbReference>
<name>A0A380FLD9_STAGA</name>
<dbReference type="InterPro" id="IPR036388">
    <property type="entry name" value="WH-like_DNA-bd_sf"/>
</dbReference>
<feature type="domain" description="HTH rpiR-type" evidence="1">
    <location>
        <begin position="1"/>
        <end position="72"/>
    </location>
</feature>
<dbReference type="PANTHER" id="PTHR30514">
    <property type="entry name" value="GLUCOKINASE"/>
    <property type="match status" value="1"/>
</dbReference>
<dbReference type="GO" id="GO:0003677">
    <property type="term" value="F:DNA binding"/>
    <property type="evidence" value="ECO:0007669"/>
    <property type="project" value="InterPro"/>
</dbReference>
<sequence>MISQYPDFTKSEKKIADFILNAPPQKLLICLYKTLALAIDTSTASIVRFSRKVTGKGFQELKIALSRYLPEDTTK</sequence>
<dbReference type="PROSITE" id="PS51071">
    <property type="entry name" value="HTH_RPIR"/>
    <property type="match status" value="1"/>
</dbReference>
<dbReference type="Gene3D" id="1.10.10.10">
    <property type="entry name" value="Winged helix-like DNA-binding domain superfamily/Winged helix DNA-binding domain"/>
    <property type="match status" value="1"/>
</dbReference>
<evidence type="ECO:0000259" key="1">
    <source>
        <dbReference type="PROSITE" id="PS51071"/>
    </source>
</evidence>
<dbReference type="InterPro" id="IPR009057">
    <property type="entry name" value="Homeodomain-like_sf"/>
</dbReference>
<dbReference type="SUPFAM" id="SSF46689">
    <property type="entry name" value="Homeodomain-like"/>
    <property type="match status" value="1"/>
</dbReference>
<accession>A0A380FLD9</accession>
<evidence type="ECO:0000313" key="2">
    <source>
        <dbReference type="EMBL" id="SUM34560.1"/>
    </source>
</evidence>
<gene>
    <name evidence="2" type="primary">murR</name>
    <name evidence="2" type="ORF">NCTC12195_04086</name>
</gene>
<organism evidence="2 3">
    <name type="scientific">Staphylococcus gallinarum</name>
    <dbReference type="NCBI Taxonomy" id="1293"/>
    <lineage>
        <taxon>Bacteria</taxon>
        <taxon>Bacillati</taxon>
        <taxon>Bacillota</taxon>
        <taxon>Bacilli</taxon>
        <taxon>Bacillales</taxon>
        <taxon>Staphylococcaceae</taxon>
        <taxon>Staphylococcus</taxon>
    </lineage>
</organism>
<evidence type="ECO:0000313" key="3">
    <source>
        <dbReference type="Proteomes" id="UP000255277"/>
    </source>
</evidence>
<dbReference type="Proteomes" id="UP000255277">
    <property type="component" value="Unassembled WGS sequence"/>
</dbReference>
<dbReference type="GO" id="GO:0003700">
    <property type="term" value="F:DNA-binding transcription factor activity"/>
    <property type="evidence" value="ECO:0007669"/>
    <property type="project" value="InterPro"/>
</dbReference>
<reference evidence="2 3" key="1">
    <citation type="submission" date="2018-06" db="EMBL/GenBank/DDBJ databases">
        <authorList>
            <consortium name="Pathogen Informatics"/>
            <person name="Doyle S."/>
        </authorList>
    </citation>
    <scope>NUCLEOTIDE SEQUENCE [LARGE SCALE GENOMIC DNA]</scope>
    <source>
        <strain evidence="2 3">NCTC12195</strain>
    </source>
</reference>
<proteinExistence type="predicted"/>
<dbReference type="InterPro" id="IPR000281">
    <property type="entry name" value="HTH_RpiR"/>
</dbReference>